<name>A0AAD8TPD7_LOLMU</name>
<dbReference type="InterPro" id="IPR011333">
    <property type="entry name" value="SKP1/BTB/POZ_sf"/>
</dbReference>
<comment type="pathway">
    <text evidence="1">Protein modification; protein ubiquitination.</text>
</comment>
<dbReference type="PANTHER" id="PTHR26379:SF388">
    <property type="entry name" value="OS04G0625700 PROTEIN"/>
    <property type="match status" value="1"/>
</dbReference>
<dbReference type="GO" id="GO:0016567">
    <property type="term" value="P:protein ubiquitination"/>
    <property type="evidence" value="ECO:0007669"/>
    <property type="project" value="InterPro"/>
</dbReference>
<dbReference type="Pfam" id="PF00651">
    <property type="entry name" value="BTB"/>
    <property type="match status" value="1"/>
</dbReference>
<dbReference type="SMART" id="SM00225">
    <property type="entry name" value="BTB"/>
    <property type="match status" value="1"/>
</dbReference>
<evidence type="ECO:0000313" key="5">
    <source>
        <dbReference type="Proteomes" id="UP001231189"/>
    </source>
</evidence>
<dbReference type="EMBL" id="JAUUTY010000002">
    <property type="protein sequence ID" value="KAK1685513.1"/>
    <property type="molecule type" value="Genomic_DNA"/>
</dbReference>
<dbReference type="PANTHER" id="PTHR26379">
    <property type="entry name" value="BTB/POZ AND MATH DOMAIN-CONTAINING PROTEIN 1"/>
    <property type="match status" value="1"/>
</dbReference>
<evidence type="ECO:0000313" key="4">
    <source>
        <dbReference type="EMBL" id="KAK1685513.1"/>
    </source>
</evidence>
<dbReference type="InterPro" id="IPR045005">
    <property type="entry name" value="BPM1-6"/>
</dbReference>
<evidence type="ECO:0000256" key="2">
    <source>
        <dbReference type="ARBA" id="ARBA00010846"/>
    </source>
</evidence>
<proteinExistence type="inferred from homology"/>
<dbReference type="Gene3D" id="6.10.250.3030">
    <property type="match status" value="1"/>
</dbReference>
<evidence type="ECO:0000259" key="3">
    <source>
        <dbReference type="PROSITE" id="PS50097"/>
    </source>
</evidence>
<comment type="similarity">
    <text evidence="2">Belongs to the Tdpoz family.</text>
</comment>
<gene>
    <name evidence="4" type="ORF">QYE76_046361</name>
</gene>
<dbReference type="AlphaFoldDB" id="A0AAD8TPD7"/>
<dbReference type="SUPFAM" id="SSF54695">
    <property type="entry name" value="POZ domain"/>
    <property type="match status" value="1"/>
</dbReference>
<comment type="caution">
    <text evidence="4">The sequence shown here is derived from an EMBL/GenBank/DDBJ whole genome shotgun (WGS) entry which is preliminary data.</text>
</comment>
<reference evidence="4" key="1">
    <citation type="submission" date="2023-07" db="EMBL/GenBank/DDBJ databases">
        <title>A chromosome-level genome assembly of Lolium multiflorum.</title>
        <authorList>
            <person name="Chen Y."/>
            <person name="Copetti D."/>
            <person name="Kolliker R."/>
            <person name="Studer B."/>
        </authorList>
    </citation>
    <scope>NUCLEOTIDE SEQUENCE</scope>
    <source>
        <strain evidence="4">02402/16</strain>
        <tissue evidence="4">Leaf</tissue>
    </source>
</reference>
<dbReference type="InterPro" id="IPR056423">
    <property type="entry name" value="BACK_BPM_SPOP"/>
</dbReference>
<dbReference type="PROSITE" id="PS50097">
    <property type="entry name" value="BTB"/>
    <property type="match status" value="1"/>
</dbReference>
<protein>
    <recommendedName>
        <fullName evidence="3">BTB domain-containing protein</fullName>
    </recommendedName>
</protein>
<evidence type="ECO:0000256" key="1">
    <source>
        <dbReference type="ARBA" id="ARBA00004906"/>
    </source>
</evidence>
<dbReference type="Pfam" id="PF24570">
    <property type="entry name" value="BACK_BPM_SPOP"/>
    <property type="match status" value="1"/>
</dbReference>
<sequence>MSVHAKEGQAPLASFGPRKHVISPGRFSSVGYPRFVRSKLSQLGNGCFTIRCVLVLQNESSPLELPGRLERMLGDGTGADVTFRVHSREFRAHRSILAAQSPLFHAQFFGPMMEKDMPRVEVIDVDPTIFGMLLHYIYTDSLPPSQGEGGQFNVSVMQHLLVAADKYGVDRLRLMCEEQLCDMINMDMVKTMLALANQHSCKQLKEACLAFMASPQVLGAILETDGFKEHFMMDCRPLPLEWGTSSPDSRR</sequence>
<organism evidence="4 5">
    <name type="scientific">Lolium multiflorum</name>
    <name type="common">Italian ryegrass</name>
    <name type="synonym">Lolium perenne subsp. multiflorum</name>
    <dbReference type="NCBI Taxonomy" id="4521"/>
    <lineage>
        <taxon>Eukaryota</taxon>
        <taxon>Viridiplantae</taxon>
        <taxon>Streptophyta</taxon>
        <taxon>Embryophyta</taxon>
        <taxon>Tracheophyta</taxon>
        <taxon>Spermatophyta</taxon>
        <taxon>Magnoliopsida</taxon>
        <taxon>Liliopsida</taxon>
        <taxon>Poales</taxon>
        <taxon>Poaceae</taxon>
        <taxon>BOP clade</taxon>
        <taxon>Pooideae</taxon>
        <taxon>Poodae</taxon>
        <taxon>Poeae</taxon>
        <taxon>Poeae Chloroplast Group 2 (Poeae type)</taxon>
        <taxon>Loliodinae</taxon>
        <taxon>Loliinae</taxon>
        <taxon>Lolium</taxon>
    </lineage>
</organism>
<dbReference type="InterPro" id="IPR000210">
    <property type="entry name" value="BTB/POZ_dom"/>
</dbReference>
<dbReference type="Proteomes" id="UP001231189">
    <property type="component" value="Unassembled WGS sequence"/>
</dbReference>
<accession>A0AAD8TPD7</accession>
<dbReference type="Gene3D" id="3.30.710.10">
    <property type="entry name" value="Potassium Channel Kv1.1, Chain A"/>
    <property type="match status" value="1"/>
</dbReference>
<keyword evidence="5" id="KW-1185">Reference proteome</keyword>
<feature type="domain" description="BTB" evidence="3">
    <location>
        <begin position="79"/>
        <end position="146"/>
    </location>
</feature>